<keyword evidence="1" id="KW-0326">Glycosidase</keyword>
<evidence type="ECO:0000313" key="1">
    <source>
        <dbReference type="EMBL" id="QBF75241.1"/>
    </source>
</evidence>
<dbReference type="OrthoDB" id="9807664at2"/>
<dbReference type="EMBL" id="CP036170">
    <property type="protein sequence ID" value="QBF75241.1"/>
    <property type="molecule type" value="Genomic_DNA"/>
</dbReference>
<dbReference type="eggNOG" id="COG2818">
    <property type="taxonomic scope" value="Bacteria"/>
</dbReference>
<dbReference type="STRING" id="411468.CLOSCI_03380"/>
<dbReference type="InterPro" id="IPR005019">
    <property type="entry name" value="Adenine_glyco"/>
</dbReference>
<organism evidence="1 2">
    <name type="scientific">Clostridium scindens (strain ATCC 35704 / DSM 5676 / VPI 13733 / 19)</name>
    <dbReference type="NCBI Taxonomy" id="411468"/>
    <lineage>
        <taxon>Bacteria</taxon>
        <taxon>Bacillati</taxon>
        <taxon>Bacillota</taxon>
        <taxon>Clostridia</taxon>
        <taxon>Lachnospirales</taxon>
        <taxon>Lachnospiraceae</taxon>
    </lineage>
</organism>
<dbReference type="HOGENOM" id="CLU_083758_1_0_9"/>
<dbReference type="Proteomes" id="UP000289664">
    <property type="component" value="Chromosome"/>
</dbReference>
<dbReference type="AlphaFoldDB" id="B0NIQ1"/>
<keyword evidence="1" id="KW-0378">Hydrolase</keyword>
<dbReference type="InterPro" id="IPR052891">
    <property type="entry name" value="DNA-3mA_glycosylase"/>
</dbReference>
<dbReference type="Pfam" id="PF03352">
    <property type="entry name" value="Adenine_glyco"/>
    <property type="match status" value="1"/>
</dbReference>
<dbReference type="PANTHER" id="PTHR30037">
    <property type="entry name" value="DNA-3-METHYLADENINE GLYCOSYLASE 1"/>
    <property type="match status" value="1"/>
</dbReference>
<proteinExistence type="predicted"/>
<keyword evidence="2" id="KW-1185">Reference proteome</keyword>
<evidence type="ECO:0000313" key="2">
    <source>
        <dbReference type="Proteomes" id="UP000289664"/>
    </source>
</evidence>
<dbReference type="EC" id="3.2.2.20" evidence="1"/>
<dbReference type="Gene3D" id="1.10.340.30">
    <property type="entry name" value="Hypothetical protein, domain 2"/>
    <property type="match status" value="1"/>
</dbReference>
<dbReference type="KEGG" id="csci:HDCHBGLK_02650"/>
<accession>B0NIQ1</accession>
<reference evidence="1 2" key="1">
    <citation type="journal article" date="2019" name="Appl. Environ. Microbiol.">
        <title>Clostridium scindens ATCC 35704: integration of nutritional requirements, the complete genome sequence, and global transcriptional responses to bile acids.</title>
        <authorList>
            <person name="Devendran S."/>
            <person name="Shrestha R."/>
            <person name="Alves J.M.P."/>
            <person name="Wolf P.G."/>
            <person name="Ly L."/>
            <person name="Hernandez A.G."/>
            <person name="Mendez-Garcia C."/>
            <person name="Inboden A."/>
            <person name="Wiley J."/>
            <person name="Paul O."/>
            <person name="Allen A."/>
            <person name="Springer E."/>
            <person name="Wright C.L."/>
            <person name="Fields C.J."/>
            <person name="Daniel S.L."/>
            <person name="Ridlon J.M."/>
        </authorList>
    </citation>
    <scope>NUCLEOTIDE SEQUENCE [LARGE SCALE GENOMIC DNA]</scope>
    <source>
        <strain evidence="1 2">ATCC 35704</strain>
    </source>
</reference>
<dbReference type="GO" id="GO:0008725">
    <property type="term" value="F:DNA-3-methyladenine glycosylase activity"/>
    <property type="evidence" value="ECO:0007669"/>
    <property type="project" value="UniProtKB-EC"/>
</dbReference>
<dbReference type="GeneID" id="62696843"/>
<dbReference type="SUPFAM" id="SSF48150">
    <property type="entry name" value="DNA-glycosylase"/>
    <property type="match status" value="1"/>
</dbReference>
<dbReference type="PANTHER" id="PTHR30037:SF4">
    <property type="entry name" value="DNA-3-METHYLADENINE GLYCOSYLASE I"/>
    <property type="match status" value="1"/>
</dbReference>
<gene>
    <name evidence="1" type="primary">tag</name>
    <name evidence="1" type="ORF">HDCHBGLK_02650</name>
</gene>
<sequence>MTILNLVGAQIKHNRILLIKYHNEEWGVPLHDDQKQFEFLMMEVMQCGLNWNMMMEKREIFRTCFENFDYDKVAEYGEADIQRILDTPGMIRSCRKIEAVINNARCFQQIREEYGSFSDYIWSYSGGKTILYNKHADGWIPASNGLSERISKDLKKRGFKYMGEITVYSHLQACGIINDHGSDCPCYRRINDSHPTVNKRRDKEKNVVYYGDR</sequence>
<dbReference type="RefSeq" id="WP_004608045.1">
    <property type="nucleotide sequence ID" value="NZ_CP036170.1"/>
</dbReference>
<name>B0NIQ1_CLOS5</name>
<protein>
    <submittedName>
        <fullName evidence="1">DNA-3-methyladenine glycosylase 1</fullName>
        <ecNumber evidence="1">3.2.2.20</ecNumber>
    </submittedName>
</protein>
<dbReference type="GO" id="GO:0006284">
    <property type="term" value="P:base-excision repair"/>
    <property type="evidence" value="ECO:0007669"/>
    <property type="project" value="InterPro"/>
</dbReference>
<dbReference type="InterPro" id="IPR011257">
    <property type="entry name" value="DNA_glycosylase"/>
</dbReference>